<feature type="transmembrane region" description="Helical" evidence="8">
    <location>
        <begin position="35"/>
        <end position="54"/>
    </location>
</feature>
<dbReference type="PROSITE" id="PS51465">
    <property type="entry name" value="KAZAL_2"/>
    <property type="match status" value="1"/>
</dbReference>
<evidence type="ECO:0000256" key="8">
    <source>
        <dbReference type="RuleBase" id="RU362056"/>
    </source>
</evidence>
<dbReference type="Gene3D" id="1.20.1250.20">
    <property type="entry name" value="MFS general substrate transporter like domains"/>
    <property type="match status" value="1"/>
</dbReference>
<evidence type="ECO:0000256" key="1">
    <source>
        <dbReference type="ARBA" id="ARBA00004651"/>
    </source>
</evidence>
<keyword evidence="5 8" id="KW-1133">Transmembrane helix</keyword>
<dbReference type="InterPro" id="IPR004156">
    <property type="entry name" value="OATP"/>
</dbReference>
<keyword evidence="8" id="KW-0406">Ion transport</keyword>
<keyword evidence="7" id="KW-1015">Disulfide bond</keyword>
<evidence type="ECO:0000256" key="7">
    <source>
        <dbReference type="ARBA" id="ARBA00023157"/>
    </source>
</evidence>
<dbReference type="EMBL" id="GAYW01000005">
    <property type="protein sequence ID" value="JAI08973.1"/>
    <property type="molecule type" value="Transcribed_RNA"/>
</dbReference>
<evidence type="ECO:0000256" key="2">
    <source>
        <dbReference type="ARBA" id="ARBA00009657"/>
    </source>
</evidence>
<dbReference type="GO" id="GO:0006811">
    <property type="term" value="P:monoatomic ion transport"/>
    <property type="evidence" value="ECO:0007669"/>
    <property type="project" value="UniProtKB-KW"/>
</dbReference>
<evidence type="ECO:0000256" key="5">
    <source>
        <dbReference type="ARBA" id="ARBA00022989"/>
    </source>
</evidence>
<dbReference type="GO" id="GO:0016323">
    <property type="term" value="C:basolateral plasma membrane"/>
    <property type="evidence" value="ECO:0007669"/>
    <property type="project" value="TreeGrafter"/>
</dbReference>
<keyword evidence="8" id="KW-0813">Transport</keyword>
<feature type="transmembrane region" description="Helical" evidence="8">
    <location>
        <begin position="222"/>
        <end position="243"/>
    </location>
</feature>
<evidence type="ECO:0000313" key="10">
    <source>
        <dbReference type="EMBL" id="JAI08973.1"/>
    </source>
</evidence>
<dbReference type="AlphaFoldDB" id="A0A0E9Y237"/>
<feature type="transmembrane region" description="Helical" evidence="8">
    <location>
        <begin position="323"/>
        <end position="342"/>
    </location>
</feature>
<feature type="transmembrane region" description="Helical" evidence="8">
    <location>
        <begin position="106"/>
        <end position="128"/>
    </location>
</feature>
<reference evidence="10" key="2">
    <citation type="submission" date="2014-02" db="EMBL/GenBank/DDBJ databases">
        <title>Intra- and inter-species comparative analysis of male and female Amblyomma americanum serine protease inhibitors (serpins).</title>
        <authorList>
            <person name="Porter L."/>
            <person name="Kim T."/>
            <person name="Radulovic Z."/>
            <person name="Braz G."/>
            <person name="Vaz I.D.S.Jr."/>
            <person name="Mulenga A."/>
        </authorList>
    </citation>
    <scope>NUCLEOTIDE SEQUENCE</scope>
</reference>
<accession>A0A0E9Y237</accession>
<dbReference type="InterPro" id="IPR036259">
    <property type="entry name" value="MFS_trans_sf"/>
</dbReference>
<proteinExistence type="inferred from homology"/>
<dbReference type="InterPro" id="IPR002350">
    <property type="entry name" value="Kazal_dom"/>
</dbReference>
<evidence type="ECO:0000259" key="9">
    <source>
        <dbReference type="PROSITE" id="PS51465"/>
    </source>
</evidence>
<dbReference type="SUPFAM" id="SSF103473">
    <property type="entry name" value="MFS general substrate transporter"/>
    <property type="match status" value="1"/>
</dbReference>
<name>A0A0E9Y237_AMBAM</name>
<feature type="transmembrane region" description="Helical" evidence="8">
    <location>
        <begin position="74"/>
        <end position="94"/>
    </location>
</feature>
<reference evidence="10" key="1">
    <citation type="submission" date="2014-02" db="EMBL/GenBank/DDBJ databases">
        <title>Comparative bioinformatics, temporal and spatial expression analyses of Ixodes scapularis organic anion transporting polypeptides.</title>
        <authorList>
            <person name="Radulovic Z."/>
            <person name="Porter L."/>
            <person name="Kim T."/>
            <person name="Mulenga A."/>
        </authorList>
    </citation>
    <scope>NUCLEOTIDE SEQUENCE</scope>
</reference>
<feature type="transmembrane region" description="Helical" evidence="8">
    <location>
        <begin position="362"/>
        <end position="383"/>
    </location>
</feature>
<feature type="domain" description="Kazal-like" evidence="9">
    <location>
        <begin position="431"/>
        <end position="489"/>
    </location>
</feature>
<comment type="caution">
    <text evidence="8">Lacks conserved residue(s) required for the propagation of feature annotation.</text>
</comment>
<feature type="transmembrane region" description="Helical" evidence="8">
    <location>
        <begin position="395"/>
        <end position="414"/>
    </location>
</feature>
<keyword evidence="3" id="KW-1003">Cell membrane</keyword>
<protein>
    <recommendedName>
        <fullName evidence="8">Solute carrier organic anion transporter family member</fullName>
    </recommendedName>
</protein>
<sequence length="672" mass="73068">MASGDEAETRPMRTHVRDFLCGLGSWRPKWLQSFASPRCLFFFLNMLAMCQSAYKSYTMGALSTLERRFSLSTKSIAIILVAESISPIFFDIPLGYVASWISRPKLLSMGMMVVGCSSLTVALPYVIFGPATHLLAKDDGQGHVSDLASLEFCGSGAGDGGPAEISRDCASQATESYLPFMILFVASFLNGFGQSVLQVAGSSYIDDSVKKKSSPLFFGASFSVRSIGPALGFLAASVCLSLYEDPFLSPDIPTTDPRWVGCWWLGYVFWGCLLLLASVPVLLFPKVMPARLPDPPLVFKKRADSSHISEISKSLTRLLRKRVYVLQLFVSMLMYSGLQGYTMFSAKYMEVEFRNSAARASAFAGLISSVFNVTSFLLSGVVIHRLRPPPKVLAWYNVVVTFVVSCGFVVAMLVKCDYGTMPGVSVVQGNLDLNNKCNEECYCTLQSYQPVCEPVGGTVYFSPCFAGCQKPEGEVGANLTKLTNCNCLKTFDDSDFFSGNAVVGFCKGTCSMFVQFIIIVSLVQFMGMSTSVSHTLFMLRSISPSDKTIALGLANALANLLSYIPYPLIYGAVIDSSCQVWESACGTSGNCWLYDLTRLRHSYLGTSAGFLAVSGIFSIAVALVAGDLKDFYGDAYVQVSHLGGADFEARNIGVEKRNKTVAKQDSNGHRPK</sequence>
<evidence type="ECO:0000256" key="6">
    <source>
        <dbReference type="ARBA" id="ARBA00023136"/>
    </source>
</evidence>
<dbReference type="NCBIfam" id="TIGR00805">
    <property type="entry name" value="oat"/>
    <property type="match status" value="1"/>
</dbReference>
<feature type="transmembrane region" description="Helical" evidence="8">
    <location>
        <begin position="263"/>
        <end position="284"/>
    </location>
</feature>
<keyword evidence="6 8" id="KW-0472">Membrane</keyword>
<evidence type="ECO:0000256" key="3">
    <source>
        <dbReference type="ARBA" id="ARBA00022475"/>
    </source>
</evidence>
<dbReference type="PANTHER" id="PTHR11388:SF76">
    <property type="entry name" value="SOLUTE CARRIER ORGANIC ANION TRANSPORTER FAMILY MEMBER"/>
    <property type="match status" value="1"/>
</dbReference>
<dbReference type="CDD" id="cd17336">
    <property type="entry name" value="MFS_SLCO_OATP"/>
    <property type="match status" value="1"/>
</dbReference>
<feature type="transmembrane region" description="Helical" evidence="8">
    <location>
        <begin position="180"/>
        <end position="201"/>
    </location>
</feature>
<dbReference type="Pfam" id="PF03137">
    <property type="entry name" value="OATP"/>
    <property type="match status" value="1"/>
</dbReference>
<dbReference type="GO" id="GO:0043252">
    <property type="term" value="P:sodium-independent organic anion transport"/>
    <property type="evidence" value="ECO:0007669"/>
    <property type="project" value="TreeGrafter"/>
</dbReference>
<dbReference type="PANTHER" id="PTHR11388">
    <property type="entry name" value="ORGANIC ANION TRANSPORTER"/>
    <property type="match status" value="1"/>
</dbReference>
<dbReference type="GO" id="GO:0015347">
    <property type="term" value="F:sodium-independent organic anion transmembrane transporter activity"/>
    <property type="evidence" value="ECO:0007669"/>
    <property type="project" value="TreeGrafter"/>
</dbReference>
<keyword evidence="4 8" id="KW-0812">Transmembrane</keyword>
<organism evidence="10">
    <name type="scientific">Amblyomma americanum</name>
    <name type="common">Lone star tick</name>
    <dbReference type="NCBI Taxonomy" id="6943"/>
    <lineage>
        <taxon>Eukaryota</taxon>
        <taxon>Metazoa</taxon>
        <taxon>Ecdysozoa</taxon>
        <taxon>Arthropoda</taxon>
        <taxon>Chelicerata</taxon>
        <taxon>Arachnida</taxon>
        <taxon>Acari</taxon>
        <taxon>Parasitiformes</taxon>
        <taxon>Ixodida</taxon>
        <taxon>Ixodoidea</taxon>
        <taxon>Ixodidae</taxon>
        <taxon>Amblyomminae</taxon>
        <taxon>Amblyomma</taxon>
    </lineage>
</organism>
<feature type="transmembrane region" description="Helical" evidence="8">
    <location>
        <begin position="603"/>
        <end position="625"/>
    </location>
</feature>
<evidence type="ECO:0000256" key="4">
    <source>
        <dbReference type="ARBA" id="ARBA00022692"/>
    </source>
</evidence>
<comment type="similarity">
    <text evidence="2 8">Belongs to the organo anion transporter (TC 2.A.60) family.</text>
</comment>
<comment type="subcellular location">
    <subcellularLocation>
        <location evidence="1 8">Cell membrane</location>
        <topology evidence="1 8">Multi-pass membrane protein</topology>
    </subcellularLocation>
</comment>